<dbReference type="EMBL" id="AHOR02000023">
    <property type="protein sequence ID" value="EMF82405.1"/>
    <property type="molecule type" value="Genomic_DNA"/>
</dbReference>
<gene>
    <name evidence="2" type="ORF">LEP1GSC188_4835</name>
</gene>
<dbReference type="InterPro" id="IPR004291">
    <property type="entry name" value="Transposase_IS66_central"/>
</dbReference>
<dbReference type="Proteomes" id="UP000011770">
    <property type="component" value="Unassembled WGS sequence"/>
</dbReference>
<feature type="domain" description="Transposase IS66 central" evidence="1">
    <location>
        <begin position="2"/>
        <end position="56"/>
    </location>
</feature>
<proteinExistence type="predicted"/>
<evidence type="ECO:0000259" key="1">
    <source>
        <dbReference type="Pfam" id="PF03050"/>
    </source>
</evidence>
<name>M3H0Y1_9LEPT</name>
<comment type="caution">
    <text evidence="2">The sequence shown here is derived from an EMBL/GenBank/DDBJ whole genome shotgun (WGS) entry which is preliminary data.</text>
</comment>
<reference evidence="2 3" key="1">
    <citation type="submission" date="2013-01" db="EMBL/GenBank/DDBJ databases">
        <authorList>
            <person name="Harkins D.M."/>
            <person name="Durkin A.S."/>
            <person name="Brinkac L.M."/>
            <person name="Haft D.H."/>
            <person name="Selengut J.D."/>
            <person name="Sanka R."/>
            <person name="DePew J."/>
            <person name="Purushe J."/>
            <person name="Tulsiani S.M."/>
            <person name="Graham G.C."/>
            <person name="Burns M.-A."/>
            <person name="Dohnt M.F."/>
            <person name="Smythe L.D."/>
            <person name="McKay D.B."/>
            <person name="Craig S.B."/>
            <person name="Vinetz J.M."/>
            <person name="Sutton G.G."/>
            <person name="Nierman W.C."/>
            <person name="Fouts D.E."/>
        </authorList>
    </citation>
    <scope>NUCLEOTIDE SEQUENCE [LARGE SCALE GENOMIC DNA]</scope>
    <source>
        <strain evidence="2 3">LT2116</strain>
    </source>
</reference>
<organism evidence="2 3">
    <name type="scientific">Leptospira weilii serovar Topaz str. LT2116</name>
    <dbReference type="NCBI Taxonomy" id="1088540"/>
    <lineage>
        <taxon>Bacteria</taxon>
        <taxon>Pseudomonadati</taxon>
        <taxon>Spirochaetota</taxon>
        <taxon>Spirochaetia</taxon>
        <taxon>Leptospirales</taxon>
        <taxon>Leptospiraceae</taxon>
        <taxon>Leptospira</taxon>
    </lineage>
</organism>
<evidence type="ECO:0000313" key="2">
    <source>
        <dbReference type="EMBL" id="EMF82405.1"/>
    </source>
</evidence>
<accession>M3H0Y1</accession>
<protein>
    <submittedName>
        <fullName evidence="2">IS66 family element, transposase domain protein</fullName>
    </submittedName>
</protein>
<evidence type="ECO:0000313" key="3">
    <source>
        <dbReference type="Proteomes" id="UP000011770"/>
    </source>
</evidence>
<dbReference type="AlphaFoldDB" id="M3H0Y1"/>
<dbReference type="Pfam" id="PF03050">
    <property type="entry name" value="DDE_Tnp_IS66"/>
    <property type="match status" value="1"/>
</dbReference>
<sequence>MEISRSTLSNTAIQVFEKLSPMIEDVKRELFKSKYLQIDETVLQVLNEEEKLNTSKIAYVGDSRFYSREARCSLSL</sequence>